<protein>
    <submittedName>
        <fullName evidence="2">Alpha/beta hydrolase</fullName>
    </submittedName>
</protein>
<dbReference type="GO" id="GO:0016787">
    <property type="term" value="F:hydrolase activity"/>
    <property type="evidence" value="ECO:0007669"/>
    <property type="project" value="UniProtKB-KW"/>
</dbReference>
<name>A0ABY3W8E5_9MICC</name>
<organism evidence="2 3">
    <name type="scientific">Arthrobacter sulfonylureivorans</name>
    <dbReference type="NCBI Taxonomy" id="2486855"/>
    <lineage>
        <taxon>Bacteria</taxon>
        <taxon>Bacillati</taxon>
        <taxon>Actinomycetota</taxon>
        <taxon>Actinomycetes</taxon>
        <taxon>Micrococcales</taxon>
        <taxon>Micrococcaceae</taxon>
        <taxon>Arthrobacter</taxon>
    </lineage>
</organism>
<dbReference type="SUPFAM" id="SSF53474">
    <property type="entry name" value="alpha/beta-Hydrolases"/>
    <property type="match status" value="1"/>
</dbReference>
<dbReference type="InterPro" id="IPR050228">
    <property type="entry name" value="Carboxylesterase_BioH"/>
</dbReference>
<dbReference type="Gene3D" id="3.40.50.1820">
    <property type="entry name" value="alpha/beta hydrolase"/>
    <property type="match status" value="1"/>
</dbReference>
<accession>A0ABY3W8E5</accession>
<dbReference type="RefSeq" id="WP_241913934.1">
    <property type="nucleotide sequence ID" value="NZ_CP093326.1"/>
</dbReference>
<dbReference type="InterPro" id="IPR000073">
    <property type="entry name" value="AB_hydrolase_1"/>
</dbReference>
<dbReference type="EMBL" id="CP093326">
    <property type="protein sequence ID" value="UNK45757.1"/>
    <property type="molecule type" value="Genomic_DNA"/>
</dbReference>
<keyword evidence="3" id="KW-1185">Reference proteome</keyword>
<evidence type="ECO:0000259" key="1">
    <source>
        <dbReference type="Pfam" id="PF00561"/>
    </source>
</evidence>
<dbReference type="PRINTS" id="PR00111">
    <property type="entry name" value="ABHYDROLASE"/>
</dbReference>
<dbReference type="Proteomes" id="UP000829069">
    <property type="component" value="Chromosome"/>
</dbReference>
<dbReference type="PRINTS" id="PR00412">
    <property type="entry name" value="EPOXHYDRLASE"/>
</dbReference>
<gene>
    <name evidence="2" type="ORF">MNQ99_17880</name>
</gene>
<evidence type="ECO:0000313" key="2">
    <source>
        <dbReference type="EMBL" id="UNK45757.1"/>
    </source>
</evidence>
<proteinExistence type="predicted"/>
<evidence type="ECO:0000313" key="3">
    <source>
        <dbReference type="Proteomes" id="UP000829069"/>
    </source>
</evidence>
<keyword evidence="2" id="KW-0378">Hydrolase</keyword>
<dbReference type="Pfam" id="PF00561">
    <property type="entry name" value="Abhydrolase_1"/>
    <property type="match status" value="1"/>
</dbReference>
<sequence length="266" mass="28174">MVNLRGKLELSGVTLRYTDIPGIEPAVVFLHGAGADHVMFEAQAAALAERGQRVVLLDLRGQGQSQPNTMRLTAELLVQDVEALIAELGLELPVLAGHSLGGNIAQELVRRSPGKYAGLIVLDSTWNAGPLTSSERFLLRLAGPALALVPARSLPKVMAKASAVTDAGRADAVRAFAQVTKRGFIDVWRATVQFVAPDAGYRTPIPLLLIRGAEDKTGNIATAMPAWAAAENVAEHVIQEAGHLVTQDAPTAVTEAIIKFLAGETR</sequence>
<dbReference type="PANTHER" id="PTHR43194">
    <property type="entry name" value="HYDROLASE ALPHA/BETA FOLD FAMILY"/>
    <property type="match status" value="1"/>
</dbReference>
<dbReference type="InterPro" id="IPR000639">
    <property type="entry name" value="Epox_hydrolase-like"/>
</dbReference>
<feature type="domain" description="AB hydrolase-1" evidence="1">
    <location>
        <begin position="25"/>
        <end position="245"/>
    </location>
</feature>
<dbReference type="PANTHER" id="PTHR43194:SF2">
    <property type="entry name" value="PEROXISOMAL MEMBRANE PROTEIN LPX1"/>
    <property type="match status" value="1"/>
</dbReference>
<reference evidence="2 3" key="1">
    <citation type="submission" date="2022-03" db="EMBL/GenBank/DDBJ databases">
        <title>Isotopic signatures of nitrous oxide derived from detoxification processes.</title>
        <authorList>
            <person name="Behrendt U."/>
            <person name="Buchen C."/>
            <person name="Well R."/>
            <person name="Ulrich A."/>
            <person name="Rohe L."/>
            <person name="Kolb S."/>
            <person name="Schloter M."/>
            <person name="Horn M.A."/>
            <person name="Augustin J."/>
        </authorList>
    </citation>
    <scope>NUCLEOTIDE SEQUENCE [LARGE SCALE GENOMIC DNA]</scope>
    <source>
        <strain evidence="2 3">S4-C24</strain>
    </source>
</reference>
<dbReference type="InterPro" id="IPR029058">
    <property type="entry name" value="AB_hydrolase_fold"/>
</dbReference>